<evidence type="ECO:0000259" key="5">
    <source>
        <dbReference type="PROSITE" id="PS00622"/>
    </source>
</evidence>
<evidence type="ECO:0000256" key="4">
    <source>
        <dbReference type="SAM" id="MobiDB-lite"/>
    </source>
</evidence>
<evidence type="ECO:0000313" key="6">
    <source>
        <dbReference type="EMBL" id="QDU33746.1"/>
    </source>
</evidence>
<dbReference type="Gene3D" id="1.10.1740.10">
    <property type="match status" value="1"/>
</dbReference>
<dbReference type="GO" id="GO:0003677">
    <property type="term" value="F:DNA binding"/>
    <property type="evidence" value="ECO:0007669"/>
    <property type="project" value="InterPro"/>
</dbReference>
<evidence type="ECO:0000256" key="1">
    <source>
        <dbReference type="ARBA" id="ARBA00023015"/>
    </source>
</evidence>
<dbReference type="PANTHER" id="PTHR43133:SF51">
    <property type="entry name" value="RNA POLYMERASE SIGMA FACTOR"/>
    <property type="match status" value="1"/>
</dbReference>
<dbReference type="GO" id="GO:0006352">
    <property type="term" value="P:DNA-templated transcription initiation"/>
    <property type="evidence" value="ECO:0007669"/>
    <property type="project" value="InterPro"/>
</dbReference>
<sequence length="245" mass="27736">MGTVPDMTKSINDLAIMTKSGSNDAANELYYELRRYLAGTIKSRSIPGMDEDDIYHEIYALIITNGLEQWRGDSSFGTYCTSIAKRKLIDLWRASHAAKRITLDIALSIDAEREGDGGRIADNIVDNSIGRSCDEKLGELAGLLERVRDLGVLSDYEEETILYRGEGWKVKEIAGKMSRSRRSVSNAIQRARRKCVFVSKISSENSSELLQQRKQRSRPMAKPISPRRRRLYDPHQLVFDFLLAS</sequence>
<dbReference type="KEGG" id="pcor:KS4_18030"/>
<gene>
    <name evidence="6" type="ORF">KS4_18030</name>
</gene>
<dbReference type="InterPro" id="IPR000792">
    <property type="entry name" value="Tscrpt_reg_LuxR_C"/>
</dbReference>
<evidence type="ECO:0000313" key="7">
    <source>
        <dbReference type="Proteomes" id="UP000317369"/>
    </source>
</evidence>
<dbReference type="AlphaFoldDB" id="A0A517YU54"/>
<feature type="domain" description="HTH luxR-type" evidence="5">
    <location>
        <begin position="167"/>
        <end position="194"/>
    </location>
</feature>
<dbReference type="PROSITE" id="PS00622">
    <property type="entry name" value="HTH_LUXR_1"/>
    <property type="match status" value="1"/>
</dbReference>
<keyword evidence="3" id="KW-0804">Transcription</keyword>
<evidence type="ECO:0000256" key="3">
    <source>
        <dbReference type="ARBA" id="ARBA00023163"/>
    </source>
</evidence>
<dbReference type="InterPro" id="IPR053812">
    <property type="entry name" value="HTH_Sigma70_ECF-like"/>
</dbReference>
<keyword evidence="2" id="KW-0731">Sigma factor</keyword>
<accession>A0A517YU54</accession>
<keyword evidence="7" id="KW-1185">Reference proteome</keyword>
<dbReference type="InterPro" id="IPR013325">
    <property type="entry name" value="RNA_pol_sigma_r2"/>
</dbReference>
<dbReference type="SUPFAM" id="SSF88946">
    <property type="entry name" value="Sigma2 domain of RNA polymerase sigma factors"/>
    <property type="match status" value="1"/>
</dbReference>
<feature type="compositionally biased region" description="Basic residues" evidence="4">
    <location>
        <begin position="213"/>
        <end position="227"/>
    </location>
</feature>
<evidence type="ECO:0000256" key="2">
    <source>
        <dbReference type="ARBA" id="ARBA00023082"/>
    </source>
</evidence>
<dbReference type="PANTHER" id="PTHR43133">
    <property type="entry name" value="RNA POLYMERASE ECF-TYPE SIGMA FACTO"/>
    <property type="match status" value="1"/>
</dbReference>
<dbReference type="EMBL" id="CP036425">
    <property type="protein sequence ID" value="QDU33746.1"/>
    <property type="molecule type" value="Genomic_DNA"/>
</dbReference>
<reference evidence="6 7" key="1">
    <citation type="submission" date="2019-02" db="EMBL/GenBank/DDBJ databases">
        <title>Deep-cultivation of Planctomycetes and their phenomic and genomic characterization uncovers novel biology.</title>
        <authorList>
            <person name="Wiegand S."/>
            <person name="Jogler M."/>
            <person name="Boedeker C."/>
            <person name="Pinto D."/>
            <person name="Vollmers J."/>
            <person name="Rivas-Marin E."/>
            <person name="Kohn T."/>
            <person name="Peeters S.H."/>
            <person name="Heuer A."/>
            <person name="Rast P."/>
            <person name="Oberbeckmann S."/>
            <person name="Bunk B."/>
            <person name="Jeske O."/>
            <person name="Meyerdierks A."/>
            <person name="Storesund J.E."/>
            <person name="Kallscheuer N."/>
            <person name="Luecker S."/>
            <person name="Lage O.M."/>
            <person name="Pohl T."/>
            <person name="Merkel B.J."/>
            <person name="Hornburger P."/>
            <person name="Mueller R.-W."/>
            <person name="Bruemmer F."/>
            <person name="Labrenz M."/>
            <person name="Spormann A.M."/>
            <person name="Op den Camp H."/>
            <person name="Overmann J."/>
            <person name="Amann R."/>
            <person name="Jetten M.S.M."/>
            <person name="Mascher T."/>
            <person name="Medema M.H."/>
            <person name="Devos D.P."/>
            <person name="Kaster A.-K."/>
            <person name="Ovreas L."/>
            <person name="Rohde M."/>
            <person name="Galperin M.Y."/>
            <person name="Jogler C."/>
        </authorList>
    </citation>
    <scope>NUCLEOTIDE SEQUENCE [LARGE SCALE GENOMIC DNA]</scope>
    <source>
        <strain evidence="6 7">KS4</strain>
    </source>
</reference>
<keyword evidence="1" id="KW-0805">Transcription regulation</keyword>
<dbReference type="InterPro" id="IPR039425">
    <property type="entry name" value="RNA_pol_sigma-70-like"/>
</dbReference>
<dbReference type="GO" id="GO:0016987">
    <property type="term" value="F:sigma factor activity"/>
    <property type="evidence" value="ECO:0007669"/>
    <property type="project" value="UniProtKB-KW"/>
</dbReference>
<name>A0A517YU54_9BACT</name>
<protein>
    <submittedName>
        <fullName evidence="6">RNA polymerase factor sigma-70</fullName>
    </submittedName>
</protein>
<dbReference type="Pfam" id="PF07638">
    <property type="entry name" value="Sigma70_ECF"/>
    <property type="match status" value="1"/>
</dbReference>
<dbReference type="InterPro" id="IPR016032">
    <property type="entry name" value="Sig_transdc_resp-reg_C-effctor"/>
</dbReference>
<dbReference type="Proteomes" id="UP000317369">
    <property type="component" value="Chromosome"/>
</dbReference>
<dbReference type="SUPFAM" id="SSF46894">
    <property type="entry name" value="C-terminal effector domain of the bipartite response regulators"/>
    <property type="match status" value="1"/>
</dbReference>
<organism evidence="6 7">
    <name type="scientific">Poriferisphaera corsica</name>
    <dbReference type="NCBI Taxonomy" id="2528020"/>
    <lineage>
        <taxon>Bacteria</taxon>
        <taxon>Pseudomonadati</taxon>
        <taxon>Planctomycetota</taxon>
        <taxon>Phycisphaerae</taxon>
        <taxon>Phycisphaerales</taxon>
        <taxon>Phycisphaeraceae</taxon>
        <taxon>Poriferisphaera</taxon>
    </lineage>
</organism>
<feature type="region of interest" description="Disordered" evidence="4">
    <location>
        <begin position="207"/>
        <end position="227"/>
    </location>
</feature>
<proteinExistence type="predicted"/>